<feature type="compositionally biased region" description="Low complexity" evidence="1">
    <location>
        <begin position="110"/>
        <end position="128"/>
    </location>
</feature>
<accession>A0ABN9PIU0</accession>
<evidence type="ECO:0000256" key="1">
    <source>
        <dbReference type="SAM" id="MobiDB-lite"/>
    </source>
</evidence>
<protein>
    <submittedName>
        <fullName evidence="2">Uncharacterized protein</fullName>
    </submittedName>
</protein>
<feature type="compositionally biased region" description="Low complexity" evidence="1">
    <location>
        <begin position="295"/>
        <end position="307"/>
    </location>
</feature>
<comment type="caution">
    <text evidence="2">The sequence shown here is derived from an EMBL/GenBank/DDBJ whole genome shotgun (WGS) entry which is preliminary data.</text>
</comment>
<feature type="compositionally biased region" description="Low complexity" evidence="1">
    <location>
        <begin position="330"/>
        <end position="360"/>
    </location>
</feature>
<feature type="region of interest" description="Disordered" evidence="1">
    <location>
        <begin position="78"/>
        <end position="381"/>
    </location>
</feature>
<evidence type="ECO:0000313" key="2">
    <source>
        <dbReference type="EMBL" id="CAK0792897.1"/>
    </source>
</evidence>
<dbReference type="EMBL" id="CAUYUJ010000858">
    <property type="protein sequence ID" value="CAK0792897.1"/>
    <property type="molecule type" value="Genomic_DNA"/>
</dbReference>
<gene>
    <name evidence="2" type="ORF">PCOR1329_LOCUS3345</name>
</gene>
<reference evidence="2" key="1">
    <citation type="submission" date="2023-10" db="EMBL/GenBank/DDBJ databases">
        <authorList>
            <person name="Chen Y."/>
            <person name="Shah S."/>
            <person name="Dougan E. K."/>
            <person name="Thang M."/>
            <person name="Chan C."/>
        </authorList>
    </citation>
    <scope>NUCLEOTIDE SEQUENCE [LARGE SCALE GENOMIC DNA]</scope>
</reference>
<keyword evidence="3" id="KW-1185">Reference proteome</keyword>
<evidence type="ECO:0000313" key="3">
    <source>
        <dbReference type="Proteomes" id="UP001189429"/>
    </source>
</evidence>
<dbReference type="Proteomes" id="UP001189429">
    <property type="component" value="Unassembled WGS sequence"/>
</dbReference>
<feature type="compositionally biased region" description="Polar residues" evidence="1">
    <location>
        <begin position="216"/>
        <end position="226"/>
    </location>
</feature>
<proteinExistence type="predicted"/>
<feature type="compositionally biased region" description="Polar residues" evidence="1">
    <location>
        <begin position="311"/>
        <end position="322"/>
    </location>
</feature>
<feature type="compositionally biased region" description="Low complexity" evidence="1">
    <location>
        <begin position="23"/>
        <end position="33"/>
    </location>
</feature>
<name>A0ABN9PIU0_9DINO</name>
<sequence length="417" mass="43663">MGSNEMPADASAQEALGGAHEALGLAAASSEPSCSVRGEERAAKGVLGRAHPALEGEYWKREQGNIVKKAQLWLRKLPAGQLSGVKRRGRGAERPPAQSGGGEAAEAEGARWLGARGAAGRGAEAAARPGRRAAEGGQAQGRHDSDTVAQRVTESGDPESEPLRGAPGKAGEAEGEDHARRGGDVGQGGHQGGACAETSGLTRRKKPRWRGKAPQESGSVRHSSIGWTGARPANQAKGRVPNRTRKAGRQAPPRLGSGARCGQLGEAVVGRDEEVDGPLWQEASKNLRHSPLRPLPGVLGPGLLRPPDTSPPAQASQSQLHTSPERWRPRPATNAPASASRSAPNLHLATGAAAAAQSAAQRPTSPFVATGQQVLHRRSSPREIELDHLERALQSQMAQLESQLHQAHRFGKDEHGK</sequence>
<organism evidence="2 3">
    <name type="scientific">Prorocentrum cordatum</name>
    <dbReference type="NCBI Taxonomy" id="2364126"/>
    <lineage>
        <taxon>Eukaryota</taxon>
        <taxon>Sar</taxon>
        <taxon>Alveolata</taxon>
        <taxon>Dinophyceae</taxon>
        <taxon>Prorocentrales</taxon>
        <taxon>Prorocentraceae</taxon>
        <taxon>Prorocentrum</taxon>
    </lineage>
</organism>
<feature type="compositionally biased region" description="Basic residues" evidence="1">
    <location>
        <begin position="202"/>
        <end position="211"/>
    </location>
</feature>
<feature type="region of interest" description="Disordered" evidence="1">
    <location>
        <begin position="23"/>
        <end position="52"/>
    </location>
</feature>